<comment type="caution">
    <text evidence="1">The sequence shown here is derived from an EMBL/GenBank/DDBJ whole genome shotgun (WGS) entry which is preliminary data.</text>
</comment>
<accession>F7NKC1</accession>
<proteinExistence type="predicted"/>
<protein>
    <submittedName>
        <fullName evidence="1">Uncharacterized protein</fullName>
    </submittedName>
</protein>
<dbReference type="RefSeq" id="WP_004096205.1">
    <property type="nucleotide sequence ID" value="NZ_AFGF01000107.1"/>
</dbReference>
<gene>
    <name evidence="1" type="ORF">ALO_12671</name>
</gene>
<keyword evidence="2" id="KW-1185">Reference proteome</keyword>
<dbReference type="EMBL" id="AFGF01000107">
    <property type="protein sequence ID" value="EGO63562.1"/>
    <property type="molecule type" value="Genomic_DNA"/>
</dbReference>
<reference evidence="1 2" key="1">
    <citation type="journal article" date="2011" name="EMBO J.">
        <title>Structural diversity of bacterial flagellar motors.</title>
        <authorList>
            <person name="Chen S."/>
            <person name="Beeby M."/>
            <person name="Murphy G.E."/>
            <person name="Leadbetter J.R."/>
            <person name="Hendrixson D.R."/>
            <person name="Briegel A."/>
            <person name="Li Z."/>
            <person name="Shi J."/>
            <person name="Tocheva E.I."/>
            <person name="Muller A."/>
            <person name="Dobro M.J."/>
            <person name="Jensen G.J."/>
        </authorList>
    </citation>
    <scope>NUCLEOTIDE SEQUENCE [LARGE SCALE GENOMIC DNA]</scope>
    <source>
        <strain evidence="1 2">DSM 6540</strain>
    </source>
</reference>
<dbReference type="AlphaFoldDB" id="F7NKC1"/>
<organism evidence="1 2">
    <name type="scientific">Acetonema longum DSM 6540</name>
    <dbReference type="NCBI Taxonomy" id="1009370"/>
    <lineage>
        <taxon>Bacteria</taxon>
        <taxon>Bacillati</taxon>
        <taxon>Bacillota</taxon>
        <taxon>Negativicutes</taxon>
        <taxon>Acetonemataceae</taxon>
        <taxon>Acetonema</taxon>
    </lineage>
</organism>
<dbReference type="Proteomes" id="UP000003240">
    <property type="component" value="Unassembled WGS sequence"/>
</dbReference>
<name>F7NKC1_9FIRM</name>
<evidence type="ECO:0000313" key="2">
    <source>
        <dbReference type="Proteomes" id="UP000003240"/>
    </source>
</evidence>
<evidence type="ECO:0000313" key="1">
    <source>
        <dbReference type="EMBL" id="EGO63562.1"/>
    </source>
</evidence>
<sequence length="78" mass="8787">MSIITAIKKLFGKPEYKYFVSYACQTETGNGFGRITFNTNFKINEIGDIERISDLIAQKGKCKAVVVLNVILLNKRRG</sequence>
<dbReference type="STRING" id="1009370.ALO_12671"/>